<dbReference type="OrthoDB" id="4837321at2759"/>
<sequence length="259" mass="29157">MSAQTPPTTEHIYEPSKVTKGATLPRSKDLETYHLCPEAGLIVWAVPGPLRDIAVLDITAPPPEAFARQQPFAIFGPNDEPTTFHPIASLPAVYPLVSSLTVCVDHLEEFMSECEIMSEQHEFEPSSEDRDTNEYCICEECKEHPFLLYQQPPKLYVEAKGKPYVTLGDVVLAVNGWIPKIWQDILLAEKAMFDEYGTQWPPLPADTKFWINGPFLPTEIILGRQEPTGSGSLRGREKYWQECISVVAKRQSELQDKAL</sequence>
<dbReference type="AlphaFoldDB" id="A0A1B7XXT0"/>
<proteinExistence type="predicted"/>
<dbReference type="RefSeq" id="XP_018153086.1">
    <property type="nucleotide sequence ID" value="XM_018306245.1"/>
</dbReference>
<protein>
    <submittedName>
        <fullName evidence="1">Uncharacterized protein</fullName>
    </submittedName>
</protein>
<organism evidence="1 2">
    <name type="scientific">Colletotrichum higginsianum (strain IMI 349063)</name>
    <name type="common">Crucifer anthracnose fungus</name>
    <dbReference type="NCBI Taxonomy" id="759273"/>
    <lineage>
        <taxon>Eukaryota</taxon>
        <taxon>Fungi</taxon>
        <taxon>Dikarya</taxon>
        <taxon>Ascomycota</taxon>
        <taxon>Pezizomycotina</taxon>
        <taxon>Sordariomycetes</taxon>
        <taxon>Hypocreomycetidae</taxon>
        <taxon>Glomerellales</taxon>
        <taxon>Glomerellaceae</taxon>
        <taxon>Colletotrichum</taxon>
        <taxon>Colletotrichum destructivum species complex</taxon>
    </lineage>
</organism>
<gene>
    <name evidence="1" type="ORF">CH63R_11271</name>
</gene>
<accession>A0A1B7XXT0</accession>
<reference evidence="2" key="1">
    <citation type="journal article" date="2017" name="BMC Genomics">
        <title>Gapless genome assembly of Colletotrichum higginsianum reveals chromosome structure and association of transposable elements with secondary metabolite gene clusters.</title>
        <authorList>
            <person name="Dallery J.-F."/>
            <person name="Lapalu N."/>
            <person name="Zampounis A."/>
            <person name="Pigne S."/>
            <person name="Luyten I."/>
            <person name="Amselem J."/>
            <person name="Wittenberg A.H.J."/>
            <person name="Zhou S."/>
            <person name="de Queiroz M.V."/>
            <person name="Robin G.P."/>
            <person name="Auger A."/>
            <person name="Hainaut M."/>
            <person name="Henrissat B."/>
            <person name="Kim K.-T."/>
            <person name="Lee Y.-H."/>
            <person name="Lespinet O."/>
            <person name="Schwartz D.C."/>
            <person name="Thon M.R."/>
            <person name="O'Connell R.J."/>
        </authorList>
    </citation>
    <scope>NUCLEOTIDE SEQUENCE [LARGE SCALE GENOMIC DNA]</scope>
    <source>
        <strain evidence="2">IMI 349063</strain>
    </source>
</reference>
<dbReference type="VEuPathDB" id="FungiDB:CH63R_11271"/>
<keyword evidence="2" id="KW-1185">Reference proteome</keyword>
<evidence type="ECO:0000313" key="2">
    <source>
        <dbReference type="Proteomes" id="UP000092177"/>
    </source>
</evidence>
<comment type="caution">
    <text evidence="1">The sequence shown here is derived from an EMBL/GenBank/DDBJ whole genome shotgun (WGS) entry which is preliminary data.</text>
</comment>
<name>A0A1B7XXT0_COLHI</name>
<dbReference type="EMBL" id="LTAN01000008">
    <property type="protein sequence ID" value="OBR04568.1"/>
    <property type="molecule type" value="Genomic_DNA"/>
</dbReference>
<dbReference type="GeneID" id="28870352"/>
<dbReference type="Proteomes" id="UP000092177">
    <property type="component" value="Chromosome 8"/>
</dbReference>
<dbReference type="KEGG" id="chig:CH63R_11271"/>
<evidence type="ECO:0000313" key="1">
    <source>
        <dbReference type="EMBL" id="OBR04568.1"/>
    </source>
</evidence>